<dbReference type="Pfam" id="PF00589">
    <property type="entry name" value="Phage_integrase"/>
    <property type="match status" value="1"/>
</dbReference>
<dbReference type="InterPro" id="IPR010998">
    <property type="entry name" value="Integrase_recombinase_N"/>
</dbReference>
<evidence type="ECO:0000313" key="6">
    <source>
        <dbReference type="EMBL" id="BCX88495.1"/>
    </source>
</evidence>
<dbReference type="PANTHER" id="PTHR30629">
    <property type="entry name" value="PROPHAGE INTEGRASE"/>
    <property type="match status" value="1"/>
</dbReference>
<evidence type="ECO:0000313" key="7">
    <source>
        <dbReference type="Proteomes" id="UP001321450"/>
    </source>
</evidence>
<keyword evidence="3" id="KW-0238">DNA-binding</keyword>
<dbReference type="InterPro" id="IPR013762">
    <property type="entry name" value="Integrase-like_cat_sf"/>
</dbReference>
<keyword evidence="4" id="KW-0233">DNA recombination</keyword>
<organism evidence="6 7">
    <name type="scientific">Methylomarinovum tepidoasis</name>
    <dbReference type="NCBI Taxonomy" id="2840183"/>
    <lineage>
        <taxon>Bacteria</taxon>
        <taxon>Pseudomonadati</taxon>
        <taxon>Pseudomonadota</taxon>
        <taxon>Gammaproteobacteria</taxon>
        <taxon>Methylococcales</taxon>
        <taxon>Methylothermaceae</taxon>
        <taxon>Methylomarinovum</taxon>
    </lineage>
</organism>
<dbReference type="KEGG" id="meiy:MIN45_P0864"/>
<proteinExistence type="inferred from homology"/>
<evidence type="ECO:0000256" key="4">
    <source>
        <dbReference type="ARBA" id="ARBA00023172"/>
    </source>
</evidence>
<dbReference type="GO" id="GO:0006310">
    <property type="term" value="P:DNA recombination"/>
    <property type="evidence" value="ECO:0007669"/>
    <property type="project" value="UniProtKB-KW"/>
</dbReference>
<evidence type="ECO:0000256" key="3">
    <source>
        <dbReference type="ARBA" id="ARBA00023125"/>
    </source>
</evidence>
<feature type="domain" description="Tyr recombinase" evidence="5">
    <location>
        <begin position="218"/>
        <end position="388"/>
    </location>
</feature>
<keyword evidence="7" id="KW-1185">Reference proteome</keyword>
<protein>
    <recommendedName>
        <fullName evidence="5">Tyr recombinase domain-containing protein</fullName>
    </recommendedName>
</protein>
<accession>A0AAU9CUZ5</accession>
<evidence type="ECO:0000256" key="1">
    <source>
        <dbReference type="ARBA" id="ARBA00008857"/>
    </source>
</evidence>
<comment type="similarity">
    <text evidence="1">Belongs to the 'phage' integrase family.</text>
</comment>
<dbReference type="InterPro" id="IPR002104">
    <property type="entry name" value="Integrase_catalytic"/>
</dbReference>
<dbReference type="GO" id="GO:0003677">
    <property type="term" value="F:DNA binding"/>
    <property type="evidence" value="ECO:0007669"/>
    <property type="project" value="UniProtKB-KW"/>
</dbReference>
<dbReference type="Pfam" id="PF13356">
    <property type="entry name" value="Arm-DNA-bind_3"/>
    <property type="match status" value="1"/>
</dbReference>
<dbReference type="Gene3D" id="3.30.160.390">
    <property type="entry name" value="Integrase, DNA-binding domain"/>
    <property type="match status" value="1"/>
</dbReference>
<dbReference type="SUPFAM" id="SSF56349">
    <property type="entry name" value="DNA breaking-rejoining enzymes"/>
    <property type="match status" value="1"/>
</dbReference>
<dbReference type="RefSeq" id="WP_286293633.1">
    <property type="nucleotide sequence ID" value="NZ_AP024718.1"/>
</dbReference>
<reference evidence="7" key="1">
    <citation type="journal article" date="2024" name="Int. J. Syst. Evol. Microbiol.">
        <title>Methylomarinovum tepidoasis sp. nov., a moderately thermophilic methanotroph of the family Methylothermaceae isolated from a deep-sea hydrothermal field.</title>
        <authorList>
            <person name="Hirayama H."/>
            <person name="Takaki Y."/>
            <person name="Abe M."/>
            <person name="Miyazaki M."/>
            <person name="Uematsu K."/>
            <person name="Matsui Y."/>
            <person name="Takai K."/>
        </authorList>
    </citation>
    <scope>NUCLEOTIDE SEQUENCE [LARGE SCALE GENOMIC DNA]</scope>
    <source>
        <strain evidence="7">IN45</strain>
    </source>
</reference>
<dbReference type="PROSITE" id="PS51898">
    <property type="entry name" value="TYR_RECOMBINASE"/>
    <property type="match status" value="1"/>
</dbReference>
<evidence type="ECO:0000259" key="5">
    <source>
        <dbReference type="PROSITE" id="PS51898"/>
    </source>
</evidence>
<evidence type="ECO:0000256" key="2">
    <source>
        <dbReference type="ARBA" id="ARBA00022908"/>
    </source>
</evidence>
<keyword evidence="2" id="KW-0229">DNA integration</keyword>
<dbReference type="InterPro" id="IPR025166">
    <property type="entry name" value="Integrase_DNA_bind_dom"/>
</dbReference>
<sequence>MATEHSTGIAPPDKGTLTKRVVESIAPPSTGRRFVYDAKVPGLRVQVTAAGTKSFQLYRWHQGKPVKVTLGRFPAMTVEQARQAARKLLGEMAEGKNPQTEKRRRQAEAVTLAHAVDDYLAIRDLKPGTVADVRKMMAWGLADWLDKRLTAIHQDMVERRYQSLCEKSPACANRTMRYLRAVLNFAMARYSAPDGSPILPANPVQRLTLTRAWKRVDRRRTLIRPHELPAWWQALDQINLLHADFFRLVLLTGLRKSEALGLTWADVDLNARLLTVTDTKARRPHALPLTDYLAGMLERCRRLAVADHVFADHHGRVVSNFRYSQAKVEAVSGVKFCIHDLRRTFVTIAESLDIPAYALKRLLNHATGSDVTASYIVIDTERLRDPMQQVTDYVLKTVGEKESAAVMPLRQKEV</sequence>
<dbReference type="AlphaFoldDB" id="A0AAU9CUZ5"/>
<gene>
    <name evidence="6" type="ORF">MIN45_P0864</name>
</gene>
<dbReference type="Proteomes" id="UP001321450">
    <property type="component" value="Chromosome"/>
</dbReference>
<dbReference type="Gene3D" id="1.10.150.130">
    <property type="match status" value="1"/>
</dbReference>
<dbReference type="Gene3D" id="1.10.443.10">
    <property type="entry name" value="Intergrase catalytic core"/>
    <property type="match status" value="1"/>
</dbReference>
<dbReference type="InterPro" id="IPR038488">
    <property type="entry name" value="Integrase_DNA-bd_sf"/>
</dbReference>
<dbReference type="InterPro" id="IPR050808">
    <property type="entry name" value="Phage_Integrase"/>
</dbReference>
<dbReference type="PANTHER" id="PTHR30629:SF2">
    <property type="entry name" value="PROPHAGE INTEGRASE INTS-RELATED"/>
    <property type="match status" value="1"/>
</dbReference>
<dbReference type="EMBL" id="AP024718">
    <property type="protein sequence ID" value="BCX88495.1"/>
    <property type="molecule type" value="Genomic_DNA"/>
</dbReference>
<name>A0AAU9CUZ5_9GAMM</name>
<dbReference type="GO" id="GO:0015074">
    <property type="term" value="P:DNA integration"/>
    <property type="evidence" value="ECO:0007669"/>
    <property type="project" value="UniProtKB-KW"/>
</dbReference>
<dbReference type="InterPro" id="IPR011010">
    <property type="entry name" value="DNA_brk_join_enz"/>
</dbReference>